<evidence type="ECO:0000313" key="2">
    <source>
        <dbReference type="Proteomes" id="UP001203004"/>
    </source>
</evidence>
<dbReference type="RefSeq" id="WP_249096786.1">
    <property type="nucleotide sequence ID" value="NZ_JAMAST010000001.1"/>
</dbReference>
<comment type="caution">
    <text evidence="1">The sequence shown here is derived from an EMBL/GenBank/DDBJ whole genome shotgun (WGS) entry which is preliminary data.</text>
</comment>
<reference evidence="1 2" key="1">
    <citation type="submission" date="2022-05" db="EMBL/GenBank/DDBJ databases">
        <title>Sporolactobacillus sp nov CPB3-1, isolated from tree bark (Mangifera indica L.).</title>
        <authorList>
            <person name="Phuengjayaem S."/>
            <person name="Tanasupawat S."/>
        </authorList>
    </citation>
    <scope>NUCLEOTIDE SEQUENCE [LARGE SCALE GENOMIC DNA]</scope>
    <source>
        <strain evidence="1 2">CPB3-1</strain>
    </source>
</reference>
<dbReference type="EMBL" id="JAMAST010000001">
    <property type="protein sequence ID" value="MCL1630794.1"/>
    <property type="molecule type" value="Genomic_DNA"/>
</dbReference>
<keyword evidence="1" id="KW-0378">Hydrolase</keyword>
<dbReference type="Proteomes" id="UP001203004">
    <property type="component" value="Unassembled WGS sequence"/>
</dbReference>
<accession>A0ABT0M7F5</accession>
<keyword evidence="2" id="KW-1185">Reference proteome</keyword>
<organism evidence="1 2">
    <name type="scientific">Sporolactobacillus mangiferae</name>
    <dbReference type="NCBI Taxonomy" id="2940498"/>
    <lineage>
        <taxon>Bacteria</taxon>
        <taxon>Bacillati</taxon>
        <taxon>Bacillota</taxon>
        <taxon>Bacilli</taxon>
        <taxon>Bacillales</taxon>
        <taxon>Sporolactobacillaceae</taxon>
        <taxon>Sporolactobacillus</taxon>
    </lineage>
</organism>
<name>A0ABT0M7F5_9BACL</name>
<sequence length="309" mass="34778">MKRFMLWTAILMAAALIAVTIYYQTSDLVAGSFHVLFQKNHPQKAVKAKNPLYAETTQKISYTLQNNQLHVTYDKGKQWTTVPVSKDQLFGGEYSGNRQELIDGSYLLTKSQTVFLTEQATDHNEMKLALVMSEDQGKTWRHAVVTSYVPGIRFRKIGFPASQFGYVIVSADRTMAQEGTYIYLTPDGGDTWKKTKSPATTALIADGGFVSALNGFMSYGTINPDRPRLYVTRDGGKHWLQASIHMPSKYSHVFVQAETPEYEDDHLMLLINQGESGDYKGNKVKGKFISRDQGRTWTFLKEVAADETD</sequence>
<dbReference type="SUPFAM" id="SSF110296">
    <property type="entry name" value="Oligoxyloglucan reducing end-specific cellobiohydrolase"/>
    <property type="match status" value="1"/>
</dbReference>
<proteinExistence type="predicted"/>
<dbReference type="Gene3D" id="2.120.10.10">
    <property type="match status" value="1"/>
</dbReference>
<gene>
    <name evidence="1" type="ORF">M3N64_02405</name>
</gene>
<protein>
    <submittedName>
        <fullName evidence="1">Glycoside hydrolase</fullName>
    </submittedName>
</protein>
<evidence type="ECO:0000313" key="1">
    <source>
        <dbReference type="EMBL" id="MCL1630794.1"/>
    </source>
</evidence>
<dbReference type="CDD" id="cd15482">
    <property type="entry name" value="Sialidase_non-viral"/>
    <property type="match status" value="1"/>
</dbReference>
<dbReference type="GO" id="GO:0016787">
    <property type="term" value="F:hydrolase activity"/>
    <property type="evidence" value="ECO:0007669"/>
    <property type="project" value="UniProtKB-KW"/>
</dbReference>